<keyword evidence="3" id="KW-1185">Reference proteome</keyword>
<protein>
    <recommendedName>
        <fullName evidence="4">DUF4263 domain-containing protein</fullName>
    </recommendedName>
</protein>
<evidence type="ECO:0008006" key="4">
    <source>
        <dbReference type="Google" id="ProtNLM"/>
    </source>
</evidence>
<name>A0ABS4AKC4_9PROT</name>
<evidence type="ECO:0000313" key="3">
    <source>
        <dbReference type="Proteomes" id="UP000681594"/>
    </source>
</evidence>
<dbReference type="EMBL" id="JAGIZB010000031">
    <property type="protein sequence ID" value="MBP0447326.1"/>
    <property type="molecule type" value="Genomic_DNA"/>
</dbReference>
<gene>
    <name evidence="2" type="ORF">J8J14_21385</name>
</gene>
<comment type="caution">
    <text evidence="2">The sequence shown here is derived from an EMBL/GenBank/DDBJ whole genome shotgun (WGS) entry which is preliminary data.</text>
</comment>
<reference evidence="2 3" key="1">
    <citation type="submission" date="2021-03" db="EMBL/GenBank/DDBJ databases">
        <authorList>
            <person name="So Y."/>
        </authorList>
    </citation>
    <scope>NUCLEOTIDE SEQUENCE [LARGE SCALE GENOMIC DNA]</scope>
    <source>
        <strain evidence="2 3">SSH11</strain>
    </source>
</reference>
<evidence type="ECO:0000313" key="2">
    <source>
        <dbReference type="EMBL" id="MBP0447326.1"/>
    </source>
</evidence>
<organism evidence="2 3">
    <name type="scientific">Pararoseomonas baculiformis</name>
    <dbReference type="NCBI Taxonomy" id="2820812"/>
    <lineage>
        <taxon>Bacteria</taxon>
        <taxon>Pseudomonadati</taxon>
        <taxon>Pseudomonadota</taxon>
        <taxon>Alphaproteobacteria</taxon>
        <taxon>Acetobacterales</taxon>
        <taxon>Acetobacteraceae</taxon>
        <taxon>Pararoseomonas</taxon>
    </lineage>
</organism>
<feature type="region of interest" description="Disordered" evidence="1">
    <location>
        <begin position="323"/>
        <end position="344"/>
    </location>
</feature>
<dbReference type="Proteomes" id="UP000681594">
    <property type="component" value="Unassembled WGS sequence"/>
</dbReference>
<sequence length="344" mass="38114">MRNPFRRQLTPPFLEALWALTGAASQNWWKDLLSCTFTDLTGRPQPLFLAVRRNYLSFYAEGQAVCEVRWNAAARQPYARIHHKFVIRDAVGQDHLTLLGRSVTNRAGQEVAAYEDTGTLRSWIEQAQTYAALTNPLEAAEKKGVAAVIARNPNVIDVEMGLPRNAPEAAGARRIDIVALEAHGDAIRLAFYEAKSFPNGDLRRQAGDAEVLAQLEHYRAWLHSAGRAEEVIRAMREACRLHEAFAQMRAGGRGRPGLLDDLVRRAGQPDAPLVLDHGIRLIVMGSAPRLESWPKHEAKLRQAGLDGARLVWMKDLQITAERQVADPSADLSLPSSTDGSQPAR</sequence>
<feature type="compositionally biased region" description="Polar residues" evidence="1">
    <location>
        <begin position="333"/>
        <end position="344"/>
    </location>
</feature>
<evidence type="ECO:0000256" key="1">
    <source>
        <dbReference type="SAM" id="MobiDB-lite"/>
    </source>
</evidence>
<proteinExistence type="predicted"/>
<accession>A0ABS4AKC4</accession>